<gene>
    <name evidence="3" type="ORF">KILIM_133_00010</name>
</gene>
<sequence>MTSPLLSRRNILLGGFGIAATATVAACTTSVPGKAGMPSRTFGAPAPLSPSPGQRLVEKTLVAKPVSLDLGGRTVSTWAYDGKLPGPLVRASSGDFLRVSLDNQLPADTTIHWHGIRLRNAADGVPGLTQDPISSGTKYVYEFTAPDPGTYFFHPHVGVQLDRGLYAPMIIDDPNEAGDYDAEWIVVLDDWIDG</sequence>
<dbReference type="InterPro" id="IPR008972">
    <property type="entry name" value="Cupredoxin"/>
</dbReference>
<dbReference type="EMBL" id="BAHD01000133">
    <property type="protein sequence ID" value="GAB98346.1"/>
    <property type="molecule type" value="Genomic_DNA"/>
</dbReference>
<dbReference type="Gene3D" id="2.60.40.420">
    <property type="entry name" value="Cupredoxins - blue copper proteins"/>
    <property type="match status" value="1"/>
</dbReference>
<dbReference type="InterPro" id="IPR006311">
    <property type="entry name" value="TAT_signal"/>
</dbReference>
<dbReference type="InterPro" id="IPR011707">
    <property type="entry name" value="Cu-oxidase-like_N"/>
</dbReference>
<dbReference type="SUPFAM" id="SSF49503">
    <property type="entry name" value="Cupredoxins"/>
    <property type="match status" value="1"/>
</dbReference>
<dbReference type="InterPro" id="IPR045087">
    <property type="entry name" value="Cu-oxidase_fam"/>
</dbReference>
<name>K6WX25_9MICO</name>
<reference evidence="3 4" key="1">
    <citation type="submission" date="2012-08" db="EMBL/GenBank/DDBJ databases">
        <title>Whole genome shotgun sequence of Kineosphaera limosa NBRC 100340.</title>
        <authorList>
            <person name="Yoshida I."/>
            <person name="Isaki S."/>
            <person name="Hosoyama A."/>
            <person name="Tsuchikane K."/>
            <person name="Katsumata H."/>
            <person name="Ando Y."/>
            <person name="Ohji S."/>
            <person name="Hamada M."/>
            <person name="Tamura T."/>
            <person name="Yamazoe A."/>
            <person name="Yamazaki S."/>
            <person name="Fujita N."/>
        </authorList>
    </citation>
    <scope>NUCLEOTIDE SEQUENCE [LARGE SCALE GENOMIC DNA]</scope>
    <source>
        <strain evidence="3 4">NBRC 100340</strain>
    </source>
</reference>
<dbReference type="AlphaFoldDB" id="K6WX25"/>
<dbReference type="eggNOG" id="COG2132">
    <property type="taxonomic scope" value="Bacteria"/>
</dbReference>
<feature type="signal peptide" evidence="1">
    <location>
        <begin position="1"/>
        <end position="25"/>
    </location>
</feature>
<evidence type="ECO:0000259" key="2">
    <source>
        <dbReference type="Pfam" id="PF07732"/>
    </source>
</evidence>
<comment type="caution">
    <text evidence="3">The sequence shown here is derived from an EMBL/GenBank/DDBJ whole genome shotgun (WGS) entry which is preliminary data.</text>
</comment>
<feature type="non-terminal residue" evidence="3">
    <location>
        <position position="194"/>
    </location>
</feature>
<dbReference type="RefSeq" id="WP_006594878.1">
    <property type="nucleotide sequence ID" value="NZ_BAHD01000133.1"/>
</dbReference>
<dbReference type="GO" id="GO:0005507">
    <property type="term" value="F:copper ion binding"/>
    <property type="evidence" value="ECO:0007669"/>
    <property type="project" value="InterPro"/>
</dbReference>
<evidence type="ECO:0000313" key="4">
    <source>
        <dbReference type="Proteomes" id="UP000008366"/>
    </source>
</evidence>
<proteinExistence type="predicted"/>
<dbReference type="CDD" id="cd13861">
    <property type="entry name" value="CuRO_1_CumA_like"/>
    <property type="match status" value="1"/>
</dbReference>
<accession>K6WX25</accession>
<dbReference type="PANTHER" id="PTHR11709">
    <property type="entry name" value="MULTI-COPPER OXIDASE"/>
    <property type="match status" value="1"/>
</dbReference>
<feature type="domain" description="Plastocyanin-like" evidence="2">
    <location>
        <begin position="71"/>
        <end position="175"/>
    </location>
</feature>
<keyword evidence="4" id="KW-1185">Reference proteome</keyword>
<evidence type="ECO:0000313" key="3">
    <source>
        <dbReference type="EMBL" id="GAB98346.1"/>
    </source>
</evidence>
<dbReference type="GO" id="GO:0016491">
    <property type="term" value="F:oxidoreductase activity"/>
    <property type="evidence" value="ECO:0007669"/>
    <property type="project" value="TreeGrafter"/>
</dbReference>
<dbReference type="STRING" id="1184609.KILIM_133_00010"/>
<dbReference type="PROSITE" id="PS51318">
    <property type="entry name" value="TAT"/>
    <property type="match status" value="1"/>
</dbReference>
<keyword evidence="1" id="KW-0732">Signal</keyword>
<evidence type="ECO:0000256" key="1">
    <source>
        <dbReference type="SAM" id="SignalP"/>
    </source>
</evidence>
<dbReference type="Proteomes" id="UP000008366">
    <property type="component" value="Unassembled WGS sequence"/>
</dbReference>
<protein>
    <submittedName>
        <fullName evidence="3">Putative multicopper oxidase</fullName>
    </submittedName>
</protein>
<dbReference type="Pfam" id="PF07732">
    <property type="entry name" value="Cu-oxidase_3"/>
    <property type="match status" value="1"/>
</dbReference>
<feature type="chain" id="PRO_5003898754" evidence="1">
    <location>
        <begin position="26"/>
        <end position="194"/>
    </location>
</feature>
<organism evidence="3 4">
    <name type="scientific">Kineosphaera limosa NBRC 100340</name>
    <dbReference type="NCBI Taxonomy" id="1184609"/>
    <lineage>
        <taxon>Bacteria</taxon>
        <taxon>Bacillati</taxon>
        <taxon>Actinomycetota</taxon>
        <taxon>Actinomycetes</taxon>
        <taxon>Micrococcales</taxon>
        <taxon>Dermatophilaceae</taxon>
        <taxon>Kineosphaera</taxon>
    </lineage>
</organism>